<dbReference type="InterPro" id="IPR010502">
    <property type="entry name" value="Carb-bd_dom_fam9"/>
</dbReference>
<dbReference type="OrthoDB" id="9786766at2"/>
<dbReference type="SUPFAM" id="SSF49344">
    <property type="entry name" value="CBD9-like"/>
    <property type="match status" value="1"/>
</dbReference>
<dbReference type="AlphaFoldDB" id="A0A506PI33"/>
<dbReference type="CDD" id="cd09618">
    <property type="entry name" value="CBM9_like_2"/>
    <property type="match status" value="1"/>
</dbReference>
<dbReference type="Pfam" id="PF06452">
    <property type="entry name" value="CBM9_1"/>
    <property type="match status" value="1"/>
</dbReference>
<feature type="domain" description="DUF5916" evidence="2">
    <location>
        <begin position="224"/>
        <end position="800"/>
    </location>
</feature>
<reference evidence="3 4" key="1">
    <citation type="submission" date="2019-06" db="EMBL/GenBank/DDBJ databases">
        <title>Flavobacteriaceae Paucihalobacterium erythroidium CWB-1, complete genome.</title>
        <authorList>
            <person name="Wu S."/>
        </authorList>
    </citation>
    <scope>NUCLEOTIDE SEQUENCE [LARGE SCALE GENOMIC DNA]</scope>
    <source>
        <strain evidence="3 4">CWB-1</strain>
    </source>
</reference>
<dbReference type="Proteomes" id="UP000317332">
    <property type="component" value="Unassembled WGS sequence"/>
</dbReference>
<name>A0A506PI33_9FLAO</name>
<dbReference type="InterPro" id="IPR045670">
    <property type="entry name" value="DUF5916"/>
</dbReference>
<dbReference type="Pfam" id="PF19313">
    <property type="entry name" value="DUF5916"/>
    <property type="match status" value="1"/>
</dbReference>
<dbReference type="Gene3D" id="2.60.40.1190">
    <property type="match status" value="1"/>
</dbReference>
<sequence>MILGFQYQTVFSQDIPPKKRLQIARTHQAPVIDGILNDSIWNHAETTTGFTQYKPDIGLPATQDRRTIIQMAFNDKAIYIAAKLYDDPTLMMNQLTARDNFGQTDYFKVTINPNNDAQNDTQFVVFSSGLQADAIANPTIGEDFSWNDVWESAVVRTEEGWTLEMELPYRTLRFAEEEKPVWGIQFIRFFRRERSEYAWNPIDPTKGIVGLYHGELVGLEDLKPPVRLNLYPFTTGIVNNFDGKTETKLTFGMDLKYGLSDNFTLDATLVPDFSQARFDDIVLNLGPFEQTFAEQRQFFTEGIDLFSKGNLFFSRRVGSRPTGNVDLNDNEITQDFPEETKVLNAAKISGRTKNGLGIGLFNAVTANTFATIRDTITGAARQQLVEPLANYNILVVDQQFNRNSSISLINTNVLREGNFRDANVTAALFDIVNKRNTYNVAGDIKMSRLNLQNTEQVGYSSSFRAAKVHGNFRYGMRHSFADTQYDINDIGLIFRNNFNNFRAEASYQIFEPTKKLNSYSFQLSYNHNRLANPGVYTGTNIGLSYRASTRKLDSYGFNFDLQPGKQYDYFEARTPGKFFIYENYVRLGGFLSSNYNRRFAVDLRPNFETLFEDGREYTAWNTRLSPRFRFNDHFLMVYTFAYNFRNNDRGFATRQAGEPVFGERDRQIIENSISTNYTFNPFQVLSLTFRNYWDTVTYDNFYSLLDNGRLVQNNNFNINTLDNNPNINFSTWNLDLSYSWQFAPGSFLTALYRNQLFNNTNSSTENYTDTLNNLFNAPAQHTISVRVQYFLDYANLKSVFQKNNS</sequence>
<dbReference type="GO" id="GO:0004553">
    <property type="term" value="F:hydrolase activity, hydrolyzing O-glycosyl compounds"/>
    <property type="evidence" value="ECO:0007669"/>
    <property type="project" value="InterPro"/>
</dbReference>
<evidence type="ECO:0000313" key="3">
    <source>
        <dbReference type="EMBL" id="TPV33516.1"/>
    </source>
</evidence>
<dbReference type="EMBL" id="VHIQ01000004">
    <property type="protein sequence ID" value="TPV33516.1"/>
    <property type="molecule type" value="Genomic_DNA"/>
</dbReference>
<dbReference type="GO" id="GO:0016052">
    <property type="term" value="P:carbohydrate catabolic process"/>
    <property type="evidence" value="ECO:0007669"/>
    <property type="project" value="InterPro"/>
</dbReference>
<evidence type="ECO:0000313" key="4">
    <source>
        <dbReference type="Proteomes" id="UP000317332"/>
    </source>
</evidence>
<keyword evidence="4" id="KW-1185">Reference proteome</keyword>
<evidence type="ECO:0000259" key="1">
    <source>
        <dbReference type="Pfam" id="PF06452"/>
    </source>
</evidence>
<proteinExistence type="predicted"/>
<dbReference type="GO" id="GO:0030246">
    <property type="term" value="F:carbohydrate binding"/>
    <property type="evidence" value="ECO:0007669"/>
    <property type="project" value="InterPro"/>
</dbReference>
<evidence type="ECO:0000259" key="2">
    <source>
        <dbReference type="Pfam" id="PF19313"/>
    </source>
</evidence>
<accession>A0A506PI33</accession>
<organism evidence="3 4">
    <name type="scientific">Paucihalobacter ruber</name>
    <dbReference type="NCBI Taxonomy" id="2567861"/>
    <lineage>
        <taxon>Bacteria</taxon>
        <taxon>Pseudomonadati</taxon>
        <taxon>Bacteroidota</taxon>
        <taxon>Flavobacteriia</taxon>
        <taxon>Flavobacteriales</taxon>
        <taxon>Flavobacteriaceae</taxon>
        <taxon>Paucihalobacter</taxon>
    </lineage>
</organism>
<protein>
    <submittedName>
        <fullName evidence="3">Carbohydrate binding family 9 domain-containing protein</fullName>
    </submittedName>
</protein>
<comment type="caution">
    <text evidence="3">The sequence shown here is derived from an EMBL/GenBank/DDBJ whole genome shotgun (WGS) entry which is preliminary data.</text>
</comment>
<gene>
    <name evidence="3" type="ORF">FJ651_09565</name>
</gene>
<feature type="domain" description="Carbohydrate-binding" evidence="1">
    <location>
        <begin position="32"/>
        <end position="184"/>
    </location>
</feature>